<dbReference type="GO" id="GO:0006281">
    <property type="term" value="P:DNA repair"/>
    <property type="evidence" value="ECO:0007669"/>
    <property type="project" value="UniProtKB-KW"/>
</dbReference>
<dbReference type="InterPro" id="IPR049163">
    <property type="entry name" value="Pif1-like_2B_dom"/>
</dbReference>
<keyword evidence="1" id="KW-0234">DNA repair</keyword>
<dbReference type="Pfam" id="PF21530">
    <property type="entry name" value="Pif1_2B_dom"/>
    <property type="match status" value="1"/>
</dbReference>
<keyword evidence="1" id="KW-0378">Hydrolase</keyword>
<organism evidence="5">
    <name type="scientific">Tanacetum cinerariifolium</name>
    <name type="common">Dalmatian daisy</name>
    <name type="synonym">Chrysanthemum cinerariifolium</name>
    <dbReference type="NCBI Taxonomy" id="118510"/>
    <lineage>
        <taxon>Eukaryota</taxon>
        <taxon>Viridiplantae</taxon>
        <taxon>Streptophyta</taxon>
        <taxon>Embryophyta</taxon>
        <taxon>Tracheophyta</taxon>
        <taxon>Spermatophyta</taxon>
        <taxon>Magnoliopsida</taxon>
        <taxon>eudicotyledons</taxon>
        <taxon>Gunneridae</taxon>
        <taxon>Pentapetalae</taxon>
        <taxon>asterids</taxon>
        <taxon>campanulids</taxon>
        <taxon>Asterales</taxon>
        <taxon>Asteraceae</taxon>
        <taxon>Asteroideae</taxon>
        <taxon>Anthemideae</taxon>
        <taxon>Anthemidinae</taxon>
        <taxon>Tanacetum</taxon>
    </lineage>
</organism>
<dbReference type="Pfam" id="PF05970">
    <property type="entry name" value="PIF1"/>
    <property type="match status" value="1"/>
</dbReference>
<comment type="catalytic activity">
    <reaction evidence="1">
        <text>ATP + H2O = ADP + phosphate + H(+)</text>
        <dbReference type="Rhea" id="RHEA:13065"/>
        <dbReference type="ChEBI" id="CHEBI:15377"/>
        <dbReference type="ChEBI" id="CHEBI:15378"/>
        <dbReference type="ChEBI" id="CHEBI:30616"/>
        <dbReference type="ChEBI" id="CHEBI:43474"/>
        <dbReference type="ChEBI" id="CHEBI:456216"/>
        <dbReference type="EC" id="5.6.2.3"/>
    </reaction>
</comment>
<dbReference type="AlphaFoldDB" id="A0A6L2LIC3"/>
<keyword evidence="1" id="KW-0547">Nucleotide-binding</keyword>
<comment type="caution">
    <text evidence="5">The sequence shown here is derived from an EMBL/GenBank/DDBJ whole genome shotgun (WGS) entry which is preliminary data.</text>
</comment>
<feature type="domain" description="DNA helicase Pif1-like DEAD-box helicase" evidence="3">
    <location>
        <begin position="693"/>
        <end position="793"/>
    </location>
</feature>
<keyword evidence="1" id="KW-0067">ATP-binding</keyword>
<dbReference type="GO" id="GO:0000723">
    <property type="term" value="P:telomere maintenance"/>
    <property type="evidence" value="ECO:0007669"/>
    <property type="project" value="InterPro"/>
</dbReference>
<evidence type="ECO:0000256" key="1">
    <source>
        <dbReference type="RuleBase" id="RU363044"/>
    </source>
</evidence>
<feature type="domain" description="DNA helicase Pif1-like 2B" evidence="4">
    <location>
        <begin position="880"/>
        <end position="925"/>
    </location>
</feature>
<comment type="cofactor">
    <cofactor evidence="1">
        <name>Mg(2+)</name>
        <dbReference type="ChEBI" id="CHEBI:18420"/>
    </cofactor>
</comment>
<dbReference type="EMBL" id="BKCJ010004527">
    <property type="protein sequence ID" value="GEU61563.1"/>
    <property type="molecule type" value="Genomic_DNA"/>
</dbReference>
<comment type="similarity">
    <text evidence="1">Belongs to the helicase family.</text>
</comment>
<protein>
    <recommendedName>
        <fullName evidence="1">ATP-dependent DNA helicase</fullName>
        <ecNumber evidence="1">5.6.2.3</ecNumber>
    </recommendedName>
</protein>
<gene>
    <name evidence="5" type="ORF">Tci_033541</name>
</gene>
<reference evidence="5" key="1">
    <citation type="journal article" date="2019" name="Sci. Rep.">
        <title>Draft genome of Tanacetum cinerariifolium, the natural source of mosquito coil.</title>
        <authorList>
            <person name="Yamashiro T."/>
            <person name="Shiraishi A."/>
            <person name="Satake H."/>
            <person name="Nakayama K."/>
        </authorList>
    </citation>
    <scope>NUCLEOTIDE SEQUENCE</scope>
</reference>
<dbReference type="PANTHER" id="PTHR10492:SF96">
    <property type="entry name" value="ATP-DEPENDENT DNA HELICASE"/>
    <property type="match status" value="1"/>
</dbReference>
<name>A0A6L2LIC3_TANCI</name>
<dbReference type="GO" id="GO:0005524">
    <property type="term" value="F:ATP binding"/>
    <property type="evidence" value="ECO:0007669"/>
    <property type="project" value="UniProtKB-KW"/>
</dbReference>
<dbReference type="InterPro" id="IPR010285">
    <property type="entry name" value="DNA_helicase_pif1-like_DEAD"/>
</dbReference>
<sequence>MTASTQKESTTPPGKVSPFCEQLILARHDLDSNDRRHLTFTQLTTPVHDNMLPIAFEQRRLTTDVISEHNMSHETTMPISRIFDRFRAMNITRIQPVFTANTRSLLFMEGHARPTVSVQTISIDENMAISSVPATSIMDDNVVRIPSASGIIASSGANHVTRADIPRTTVFTRQMTTRNHAYLCLDAEHRIVRPEIISFPSTDSNVRHSHHSQAEHLRNRIDSACNKVLPSNSHKKVNPPPFSTACSRQASSTHSPLLEDNAPAYMDLGDYDQQCHHCGCLFWYAERLKGGRYNNHAEYIYDVEEGRYTCLLLTGTSRDPKSCSHASGTCSSTPGQQVALSSDPEMILKFRNHRGEGTKVSMNAYYKYLLHPQKKEFGLIFKCGRLFQQADVVCRVFKHKVKEFVRFLIEVKTFGHVIAVLYIIEFQKRDLLQDTRGYKVVSELMMHGPCGDAKLSASCVQNGSCNKNFQKRLDNYNVVPYNRTPCLAFEARINVEYCGWSMLNKYMFKYIPKGPDCILAKISRSIGEASTSTDERRPPLPNDSKTWQQRQTRIKKSLGGLTYVHPSSGELFYFRMLLCHQKGCKSPVDVRTVKGEILPTYRAVSEALGFLDPPKLWNKYWETMCDDIPKKSIRSNENSKLPYFRMQTPPEHLLKDLNNKLLMEEKNYNRKLLMQDDVQFIPNLNCDQRKIYDMIINALASSGITSLLLSVGRTAHSRFKLPLELTDESLCHVKKNTQLGKLLVETNLIIWDEAKINDRRCFETLDRSLTDLMNAPSWIFGGKTAILGEIFAKWLLDVENGEIGYPDEEDNEDSRWIIVLEEYCVPSNAAGMSHLIDFIYDDITFKTPTAVDLRSTYLSKDEALPIGRETSETEMLYPMEYLNTINFPSFLPHELQLKVGSPIMLLRNVKLSGGLCNDTRMIVRSLMLSGTMSENTIASLKVGQENRILEARVYRKWISKSIQGTKEIAFCCILINREKNAIQANMDVNNTDYFNPLLRGGTIYKFFNFICEDTKPYLQTLENKII</sequence>
<proteinExistence type="inferred from homology"/>
<dbReference type="PANTHER" id="PTHR10492">
    <property type="match status" value="1"/>
</dbReference>
<dbReference type="GO" id="GO:0043139">
    <property type="term" value="F:5'-3' DNA helicase activity"/>
    <property type="evidence" value="ECO:0007669"/>
    <property type="project" value="UniProtKB-EC"/>
</dbReference>
<accession>A0A6L2LIC3</accession>
<keyword evidence="1 5" id="KW-0347">Helicase</keyword>
<evidence type="ECO:0000259" key="3">
    <source>
        <dbReference type="Pfam" id="PF05970"/>
    </source>
</evidence>
<dbReference type="GO" id="GO:0016787">
    <property type="term" value="F:hydrolase activity"/>
    <property type="evidence" value="ECO:0007669"/>
    <property type="project" value="UniProtKB-KW"/>
</dbReference>
<feature type="region of interest" description="Disordered" evidence="2">
    <location>
        <begin position="529"/>
        <end position="549"/>
    </location>
</feature>
<dbReference type="GO" id="GO:0006310">
    <property type="term" value="P:DNA recombination"/>
    <property type="evidence" value="ECO:0007669"/>
    <property type="project" value="UniProtKB-KW"/>
</dbReference>
<evidence type="ECO:0000259" key="4">
    <source>
        <dbReference type="Pfam" id="PF21530"/>
    </source>
</evidence>
<evidence type="ECO:0000256" key="2">
    <source>
        <dbReference type="SAM" id="MobiDB-lite"/>
    </source>
</evidence>
<dbReference type="EC" id="5.6.2.3" evidence="1"/>
<evidence type="ECO:0000313" key="5">
    <source>
        <dbReference type="EMBL" id="GEU61563.1"/>
    </source>
</evidence>
<keyword evidence="1" id="KW-0233">DNA recombination</keyword>
<keyword evidence="1" id="KW-0227">DNA damage</keyword>